<dbReference type="AlphaFoldDB" id="A0AAN7L195"/>
<dbReference type="InterPro" id="IPR016024">
    <property type="entry name" value="ARM-type_fold"/>
</dbReference>
<feature type="region of interest" description="Disordered" evidence="2">
    <location>
        <begin position="225"/>
        <end position="244"/>
    </location>
</feature>
<feature type="compositionally biased region" description="Acidic residues" evidence="2">
    <location>
        <begin position="232"/>
        <end position="244"/>
    </location>
</feature>
<dbReference type="Proteomes" id="UP001345219">
    <property type="component" value="Chromosome 18"/>
</dbReference>
<dbReference type="EMBL" id="JAXIOK010000003">
    <property type="protein sequence ID" value="KAK4775854.1"/>
    <property type="molecule type" value="Genomic_DNA"/>
</dbReference>
<gene>
    <name evidence="3" type="ORF">SAY87_023815</name>
</gene>
<evidence type="ECO:0008006" key="5">
    <source>
        <dbReference type="Google" id="ProtNLM"/>
    </source>
</evidence>
<keyword evidence="4" id="KW-1185">Reference proteome</keyword>
<dbReference type="GO" id="GO:0005829">
    <property type="term" value="C:cytosol"/>
    <property type="evidence" value="ECO:0007669"/>
    <property type="project" value="TreeGrafter"/>
</dbReference>
<proteinExistence type="predicted"/>
<comment type="caution">
    <text evidence="3">The sequence shown here is derived from an EMBL/GenBank/DDBJ whole genome shotgun (WGS) entry which is preliminary data.</text>
</comment>
<name>A0AAN7L195_9MYRT</name>
<dbReference type="GO" id="GO:0006417">
    <property type="term" value="P:regulation of translation"/>
    <property type="evidence" value="ECO:0007669"/>
    <property type="project" value="TreeGrafter"/>
</dbReference>
<dbReference type="Gene3D" id="1.25.10.10">
    <property type="entry name" value="Leucine-rich Repeat Variant"/>
    <property type="match status" value="2"/>
</dbReference>
<dbReference type="PANTHER" id="PTHR23346">
    <property type="entry name" value="TRANSLATIONAL ACTIVATOR GCN1-RELATED"/>
    <property type="match status" value="1"/>
</dbReference>
<dbReference type="PANTHER" id="PTHR23346:SF7">
    <property type="entry name" value="STALLED RIBOSOME SENSOR GCN1"/>
    <property type="match status" value="1"/>
</dbReference>
<evidence type="ECO:0000256" key="2">
    <source>
        <dbReference type="SAM" id="MobiDB-lite"/>
    </source>
</evidence>
<keyword evidence="1" id="KW-0677">Repeat</keyword>
<accession>A0AAN7L195</accession>
<evidence type="ECO:0000313" key="3">
    <source>
        <dbReference type="EMBL" id="KAK4775854.1"/>
    </source>
</evidence>
<dbReference type="Pfam" id="PF25786">
    <property type="entry name" value="HEAT_GCN1_C"/>
    <property type="match status" value="1"/>
</dbReference>
<organism evidence="3 4">
    <name type="scientific">Trapa incisa</name>
    <dbReference type="NCBI Taxonomy" id="236973"/>
    <lineage>
        <taxon>Eukaryota</taxon>
        <taxon>Viridiplantae</taxon>
        <taxon>Streptophyta</taxon>
        <taxon>Embryophyta</taxon>
        <taxon>Tracheophyta</taxon>
        <taxon>Spermatophyta</taxon>
        <taxon>Magnoliopsida</taxon>
        <taxon>eudicotyledons</taxon>
        <taxon>Gunneridae</taxon>
        <taxon>Pentapetalae</taxon>
        <taxon>rosids</taxon>
        <taxon>malvids</taxon>
        <taxon>Myrtales</taxon>
        <taxon>Lythraceae</taxon>
        <taxon>Trapa</taxon>
    </lineage>
</organism>
<dbReference type="GO" id="GO:0019887">
    <property type="term" value="F:protein kinase regulator activity"/>
    <property type="evidence" value="ECO:0007669"/>
    <property type="project" value="TreeGrafter"/>
</dbReference>
<protein>
    <recommendedName>
        <fullName evidence="5">TOG domain-containing protein</fullName>
    </recommendedName>
</protein>
<evidence type="ECO:0000256" key="1">
    <source>
        <dbReference type="ARBA" id="ARBA00022737"/>
    </source>
</evidence>
<dbReference type="InterPro" id="IPR011989">
    <property type="entry name" value="ARM-like"/>
</dbReference>
<reference evidence="3 4" key="1">
    <citation type="journal article" date="2023" name="Hortic Res">
        <title>Pangenome of water caltrop reveals structural variations and asymmetric subgenome divergence after allopolyploidization.</title>
        <authorList>
            <person name="Zhang X."/>
            <person name="Chen Y."/>
            <person name="Wang L."/>
            <person name="Yuan Y."/>
            <person name="Fang M."/>
            <person name="Shi L."/>
            <person name="Lu R."/>
            <person name="Comes H.P."/>
            <person name="Ma Y."/>
            <person name="Chen Y."/>
            <person name="Huang G."/>
            <person name="Zhou Y."/>
            <person name="Zheng Z."/>
            <person name="Qiu Y."/>
        </authorList>
    </citation>
    <scope>NUCLEOTIDE SEQUENCE [LARGE SCALE GENOMIC DNA]</scope>
    <source>
        <tissue evidence="3">Roots</tissue>
    </source>
</reference>
<sequence length="244" mass="26528">MEGEQLNDLFEGLLKSSSSSSWSARHGSLLTISSILRHKFSALTGSPSFTLIVDFLKSGLRDEKFPIRETSTKALGRLLLYQVQTSYNINSKHADLISAIISVLRDDSSEVRRRALSAIKSVAKGNPSIIAANISVVGPAVSECLKDGSTPVKLAAERCLLHVFQLSRAPENVQGAQKFITGLDARRISKLPEQRYLNSTPSNGMETFRNSYSKDGVSHKRNLTLVHGSCSDESDDSEDDSASG</sequence>
<dbReference type="SUPFAM" id="SSF48371">
    <property type="entry name" value="ARM repeat"/>
    <property type="match status" value="1"/>
</dbReference>
<evidence type="ECO:0000313" key="4">
    <source>
        <dbReference type="Proteomes" id="UP001345219"/>
    </source>
</evidence>
<dbReference type="GO" id="GO:0034198">
    <property type="term" value="P:cellular response to amino acid starvation"/>
    <property type="evidence" value="ECO:0007669"/>
    <property type="project" value="TreeGrafter"/>
</dbReference>